<dbReference type="InterPro" id="IPR036412">
    <property type="entry name" value="HAD-like_sf"/>
</dbReference>
<evidence type="ECO:0000259" key="5">
    <source>
        <dbReference type="PROSITE" id="PS50832"/>
    </source>
</evidence>
<gene>
    <name evidence="6" type="ORF">FCC1311_107012</name>
</gene>
<accession>A0A2R5GUD2</accession>
<dbReference type="InterPro" id="IPR023214">
    <property type="entry name" value="HAD_sf"/>
</dbReference>
<dbReference type="Proteomes" id="UP000241890">
    <property type="component" value="Unassembled WGS sequence"/>
</dbReference>
<dbReference type="GO" id="GO:0005634">
    <property type="term" value="C:nucleus"/>
    <property type="evidence" value="ECO:0007669"/>
    <property type="project" value="TreeGrafter"/>
</dbReference>
<dbReference type="PANTHER" id="PTHR21641">
    <property type="entry name" value="TRANSLATION INITIATION FACTOR-RELATED"/>
    <property type="match status" value="1"/>
</dbReference>
<dbReference type="OrthoDB" id="1738325at2759"/>
<proteinExistence type="inferred from homology"/>
<dbReference type="SUPFAM" id="SSF56784">
    <property type="entry name" value="HAD-like"/>
    <property type="match status" value="1"/>
</dbReference>
<dbReference type="PROSITE" id="PS50832">
    <property type="entry name" value="S1_IF1_TYPE"/>
    <property type="match status" value="1"/>
</dbReference>
<keyword evidence="2" id="KW-0694">RNA-binding</keyword>
<feature type="compositionally biased region" description="Acidic residues" evidence="4">
    <location>
        <begin position="175"/>
        <end position="201"/>
    </location>
</feature>
<evidence type="ECO:0000313" key="6">
    <source>
        <dbReference type="EMBL" id="GBG34477.1"/>
    </source>
</evidence>
<dbReference type="Gene3D" id="2.40.50.140">
    <property type="entry name" value="Nucleic acid-binding proteins"/>
    <property type="match status" value="1"/>
</dbReference>
<organism evidence="6 7">
    <name type="scientific">Hondaea fermentalgiana</name>
    <dbReference type="NCBI Taxonomy" id="2315210"/>
    <lineage>
        <taxon>Eukaryota</taxon>
        <taxon>Sar</taxon>
        <taxon>Stramenopiles</taxon>
        <taxon>Bigyra</taxon>
        <taxon>Labyrinthulomycetes</taxon>
        <taxon>Thraustochytrida</taxon>
        <taxon>Thraustochytriidae</taxon>
        <taxon>Hondaea</taxon>
    </lineage>
</organism>
<feature type="region of interest" description="Disordered" evidence="4">
    <location>
        <begin position="116"/>
        <end position="231"/>
    </location>
</feature>
<dbReference type="InterPro" id="IPR006439">
    <property type="entry name" value="HAD-SF_hydro_IA"/>
</dbReference>
<dbReference type="NCBIfam" id="TIGR01509">
    <property type="entry name" value="HAD-SF-IA-v3"/>
    <property type="match status" value="1"/>
</dbReference>
<dbReference type="PRINTS" id="PR00413">
    <property type="entry name" value="HADHALOGNASE"/>
</dbReference>
<reference evidence="6 7" key="1">
    <citation type="submission" date="2017-12" db="EMBL/GenBank/DDBJ databases">
        <title>Sequencing, de novo assembly and annotation of complete genome of a new Thraustochytrid species, strain FCC1311.</title>
        <authorList>
            <person name="Sedici K."/>
            <person name="Godart F."/>
            <person name="Aiese Cigliano R."/>
            <person name="Sanseverino W."/>
            <person name="Barakat M."/>
            <person name="Ortet P."/>
            <person name="Marechal E."/>
            <person name="Cagnac O."/>
            <person name="Amato A."/>
        </authorList>
    </citation>
    <scope>NUCLEOTIDE SEQUENCE [LARGE SCALE GENOMIC DNA]</scope>
</reference>
<dbReference type="Gene3D" id="1.20.120.1600">
    <property type="match status" value="1"/>
</dbReference>
<evidence type="ECO:0000256" key="1">
    <source>
        <dbReference type="ARBA" id="ARBA00007340"/>
    </source>
</evidence>
<keyword evidence="3" id="KW-0648">Protein biosynthesis</keyword>
<keyword evidence="3" id="KW-0396">Initiation factor</keyword>
<dbReference type="InterPro" id="IPR006196">
    <property type="entry name" value="RNA-binding_domain_S1_IF1"/>
</dbReference>
<dbReference type="InterPro" id="IPR039294">
    <property type="entry name" value="EIF1AD"/>
</dbReference>
<dbReference type="SUPFAM" id="SSF50249">
    <property type="entry name" value="Nucleic acid-binding proteins"/>
    <property type="match status" value="1"/>
</dbReference>
<evidence type="ECO:0000256" key="4">
    <source>
        <dbReference type="SAM" id="MobiDB-lite"/>
    </source>
</evidence>
<dbReference type="NCBIfam" id="TIGR01549">
    <property type="entry name" value="HAD-SF-IA-v1"/>
    <property type="match status" value="1"/>
</dbReference>
<evidence type="ECO:0000256" key="2">
    <source>
        <dbReference type="ARBA" id="ARBA00022884"/>
    </source>
</evidence>
<dbReference type="Gene3D" id="3.40.50.1000">
    <property type="entry name" value="HAD superfamily/HAD-like"/>
    <property type="match status" value="1"/>
</dbReference>
<dbReference type="Pfam" id="PF00702">
    <property type="entry name" value="Hydrolase"/>
    <property type="match status" value="1"/>
</dbReference>
<comment type="similarity">
    <text evidence="1">Belongs to the EIF1AD family.</text>
</comment>
<protein>
    <submittedName>
        <fullName evidence="6">S1-like domain-containing protein C146.08c</fullName>
    </submittedName>
</protein>
<dbReference type="Pfam" id="PF01176">
    <property type="entry name" value="eIF-1a"/>
    <property type="match status" value="1"/>
</dbReference>
<dbReference type="SFLD" id="SFLDS00003">
    <property type="entry name" value="Haloacid_Dehalogenase"/>
    <property type="match status" value="1"/>
</dbReference>
<feature type="compositionally biased region" description="Acidic residues" evidence="4">
    <location>
        <begin position="146"/>
        <end position="156"/>
    </location>
</feature>
<dbReference type="SFLD" id="SFLDG01129">
    <property type="entry name" value="C1.5:_HAD__Beta-PGM__Phosphata"/>
    <property type="match status" value="1"/>
</dbReference>
<dbReference type="InParanoid" id="A0A2R5GUD2"/>
<dbReference type="SMART" id="SM00652">
    <property type="entry name" value="eIF1a"/>
    <property type="match status" value="1"/>
</dbReference>
<dbReference type="GO" id="GO:0003723">
    <property type="term" value="F:RNA binding"/>
    <property type="evidence" value="ECO:0007669"/>
    <property type="project" value="UniProtKB-KW"/>
</dbReference>
<evidence type="ECO:0000313" key="7">
    <source>
        <dbReference type="Proteomes" id="UP000241890"/>
    </source>
</evidence>
<dbReference type="AlphaFoldDB" id="A0A2R5GUD2"/>
<dbReference type="GO" id="GO:0003743">
    <property type="term" value="F:translation initiation factor activity"/>
    <property type="evidence" value="ECO:0007669"/>
    <property type="project" value="UniProtKB-UniRule"/>
</dbReference>
<evidence type="ECO:0000256" key="3">
    <source>
        <dbReference type="PROSITE-ProRule" id="PRU00181"/>
    </source>
</evidence>
<name>A0A2R5GUD2_9STRA</name>
<sequence length="488" mass="53560">MSGAKRRTKYRKHVETDMLEGLPEPGEGEEIVRVEALCGGNMLEVLSPDGEKALCLLPAKFRKLVWIKRGNFLIASKSDEDYLTATGAKGRVKYTVVHILFKDQIKHLRQADLWPVSFEEGGEGEDEEDEEEGDEEDGEDNHGDNGGEEEDSDIDSMDGMFVNPNHRAAAMMAESDSESETESESEDEGEGEGEGNEDANEVDGNGSCIDGRETGATATKDNATANEARSADARPIKVLSFDLDDTIFECAPVLTRAAQVQHEFLEENFPELAKAVPLEHFKTLFREALDTHAENAHNLTFIRKQALRRAAEMTEHDPEEVVEPAFRAFIDARNDVGKHIFPGVLEALRRLKEKGYQIVSLTNGNCDVTTVQAFMEPEAVFEHSVTAESAGAAKPEAAPFQKIMELTGVSHPSEVLHIGDNLNSDVAGARAFGMRTLWVNRQEVDKEHGADAVLRCVSDLDDAVIDALHAGLEDVLRSTDPRKDAATA</sequence>
<feature type="compositionally biased region" description="Polar residues" evidence="4">
    <location>
        <begin position="216"/>
        <end position="227"/>
    </location>
</feature>
<dbReference type="InterPro" id="IPR012340">
    <property type="entry name" value="NA-bd_OB-fold"/>
</dbReference>
<comment type="caution">
    <text evidence="6">The sequence shown here is derived from an EMBL/GenBank/DDBJ whole genome shotgun (WGS) entry which is preliminary data.</text>
</comment>
<feature type="compositionally biased region" description="Acidic residues" evidence="4">
    <location>
        <begin position="120"/>
        <end position="139"/>
    </location>
</feature>
<dbReference type="EMBL" id="BEYU01000196">
    <property type="protein sequence ID" value="GBG34477.1"/>
    <property type="molecule type" value="Genomic_DNA"/>
</dbReference>
<dbReference type="PANTHER" id="PTHR21641:SF0">
    <property type="entry name" value="RNA-BINDING PROTEIN EIF1AD-RELATED"/>
    <property type="match status" value="1"/>
</dbReference>
<feature type="domain" description="S1-like" evidence="5">
    <location>
        <begin position="22"/>
        <end position="97"/>
    </location>
</feature>
<dbReference type="InterPro" id="IPR001253">
    <property type="entry name" value="TIF_eIF-1A"/>
</dbReference>
<keyword evidence="7" id="KW-1185">Reference proteome</keyword>